<dbReference type="PANTHER" id="PTHR21503:SF48">
    <property type="entry name" value="F-BOX ASSOCIATED DOMAIN-CONTAINING PROTEIN-RELATED"/>
    <property type="match status" value="1"/>
</dbReference>
<dbReference type="WBParaSite" id="Csp11.Scaffold628.g7409.t2">
    <property type="protein sequence ID" value="Csp11.Scaffold628.g7409.t2"/>
    <property type="gene ID" value="Csp11.Scaffold628.g7409"/>
</dbReference>
<reference evidence="3" key="1">
    <citation type="submission" date="2016-11" db="UniProtKB">
        <authorList>
            <consortium name="WormBaseParasite"/>
        </authorList>
    </citation>
    <scope>IDENTIFICATION</scope>
</reference>
<dbReference type="PANTHER" id="PTHR21503">
    <property type="entry name" value="F-BOX-CONTAINING HYPOTHETICAL PROTEIN C.ELEGANS"/>
    <property type="match status" value="1"/>
</dbReference>
<dbReference type="AlphaFoldDB" id="A0A1I7TMJ4"/>
<name>A0A1I7TMJ4_9PELO</name>
<dbReference type="Pfam" id="PF07735">
    <property type="entry name" value="FBA_2"/>
    <property type="match status" value="1"/>
</dbReference>
<evidence type="ECO:0000313" key="2">
    <source>
        <dbReference type="Proteomes" id="UP000095282"/>
    </source>
</evidence>
<accession>A0A1I7TMJ4</accession>
<dbReference type="InterPro" id="IPR012885">
    <property type="entry name" value="F-box_Sdz-33"/>
</dbReference>
<keyword evidence="2" id="KW-1185">Reference proteome</keyword>
<organism evidence="2 3">
    <name type="scientific">Caenorhabditis tropicalis</name>
    <dbReference type="NCBI Taxonomy" id="1561998"/>
    <lineage>
        <taxon>Eukaryota</taxon>
        <taxon>Metazoa</taxon>
        <taxon>Ecdysozoa</taxon>
        <taxon>Nematoda</taxon>
        <taxon>Chromadorea</taxon>
        <taxon>Rhabditida</taxon>
        <taxon>Rhabditina</taxon>
        <taxon>Rhabditomorpha</taxon>
        <taxon>Rhabditoidea</taxon>
        <taxon>Rhabditidae</taxon>
        <taxon>Peloderinae</taxon>
        <taxon>Caenorhabditis</taxon>
    </lineage>
</organism>
<evidence type="ECO:0000313" key="3">
    <source>
        <dbReference type="WBParaSite" id="Csp11.Scaffold628.g7409.t2"/>
    </source>
</evidence>
<evidence type="ECO:0000259" key="1">
    <source>
        <dbReference type="Pfam" id="PF07735"/>
    </source>
</evidence>
<proteinExistence type="predicted"/>
<dbReference type="Proteomes" id="UP000095282">
    <property type="component" value="Unplaced"/>
</dbReference>
<protein>
    <submittedName>
        <fullName evidence="3">F-box domain-containing protein</fullName>
    </submittedName>
</protein>
<feature type="domain" description="Sdz-33 F-box" evidence="1">
    <location>
        <begin position="92"/>
        <end position="152"/>
    </location>
</feature>
<sequence length="249" mass="29138">MKWEESQSFTQWFYGSSMSKFEDIVVPSVFKILQLPQIAMQRCLKMMEPIELLMLGYMSEDGLKTVLDKLKTTETLSIDIAVVDSFRHRNDTMFNVDLVSVDKANWITIDNILDMKNCQTIEITDLAYTEETLNLFILKWINGHFPHLEYSRFETKDQSAADFNVENALKGIEYEFDKEVFRSFKFFKQNVAVEFYAEGGFDIRDKHGKKATCLPITDGDTYYFILFVWTEGMFVQIEDLEQFEENGIV</sequence>